<keyword evidence="1" id="KW-0472">Membrane</keyword>
<dbReference type="AlphaFoldDB" id="A0A5N5JIN9"/>
<keyword evidence="1" id="KW-1133">Transmembrane helix</keyword>
<feature type="signal peptide" evidence="2">
    <location>
        <begin position="1"/>
        <end position="27"/>
    </location>
</feature>
<proteinExistence type="predicted"/>
<name>A0A5N5JIN9_9ROSI</name>
<comment type="caution">
    <text evidence="3">The sequence shown here is derived from an EMBL/GenBank/DDBJ whole genome shotgun (WGS) entry which is preliminary data.</text>
</comment>
<gene>
    <name evidence="3" type="ORF">DKX38_023317</name>
</gene>
<keyword evidence="1" id="KW-0812">Transmembrane</keyword>
<evidence type="ECO:0000256" key="2">
    <source>
        <dbReference type="SAM" id="SignalP"/>
    </source>
</evidence>
<feature type="chain" id="PRO_5024391346" evidence="2">
    <location>
        <begin position="28"/>
        <end position="110"/>
    </location>
</feature>
<feature type="transmembrane region" description="Helical" evidence="1">
    <location>
        <begin position="51"/>
        <end position="72"/>
    </location>
</feature>
<keyword evidence="2" id="KW-0732">Signal</keyword>
<dbReference type="Proteomes" id="UP000326939">
    <property type="component" value="Chromosome 16"/>
</dbReference>
<sequence>MVRKETVLVAFMACLLLVASFTVCTHATEGRRMLASEKVYYPQGNLNSSIMLAYPSWLINAFPLTQLILGYLKVVAAVSSSEGYQTSAVEMHAALPLAEGTAASGRKLRR</sequence>
<keyword evidence="4" id="KW-1185">Reference proteome</keyword>
<evidence type="ECO:0000256" key="1">
    <source>
        <dbReference type="SAM" id="Phobius"/>
    </source>
</evidence>
<reference evidence="4" key="1">
    <citation type="journal article" date="2019" name="Gigascience">
        <title>De novo genome assembly of the endangered Acer yangbiense, a plant species with extremely small populations endemic to Yunnan Province, China.</title>
        <authorList>
            <person name="Yang J."/>
            <person name="Wariss H.M."/>
            <person name="Tao L."/>
            <person name="Zhang R."/>
            <person name="Yun Q."/>
            <person name="Hollingsworth P."/>
            <person name="Dao Z."/>
            <person name="Luo G."/>
            <person name="Guo H."/>
            <person name="Ma Y."/>
            <person name="Sun W."/>
        </authorList>
    </citation>
    <scope>NUCLEOTIDE SEQUENCE [LARGE SCALE GENOMIC DNA]</scope>
    <source>
        <strain evidence="4">cv. br00</strain>
    </source>
</reference>
<dbReference type="EMBL" id="VDCV01000016">
    <property type="protein sequence ID" value="KAB5518998.1"/>
    <property type="molecule type" value="Genomic_DNA"/>
</dbReference>
<accession>A0A5N5JIN9</accession>
<evidence type="ECO:0000313" key="3">
    <source>
        <dbReference type="EMBL" id="KAB5518998.1"/>
    </source>
</evidence>
<protein>
    <submittedName>
        <fullName evidence="3">Uncharacterized protein</fullName>
    </submittedName>
</protein>
<organism evidence="3 4">
    <name type="scientific">Salix brachista</name>
    <dbReference type="NCBI Taxonomy" id="2182728"/>
    <lineage>
        <taxon>Eukaryota</taxon>
        <taxon>Viridiplantae</taxon>
        <taxon>Streptophyta</taxon>
        <taxon>Embryophyta</taxon>
        <taxon>Tracheophyta</taxon>
        <taxon>Spermatophyta</taxon>
        <taxon>Magnoliopsida</taxon>
        <taxon>eudicotyledons</taxon>
        <taxon>Gunneridae</taxon>
        <taxon>Pentapetalae</taxon>
        <taxon>rosids</taxon>
        <taxon>fabids</taxon>
        <taxon>Malpighiales</taxon>
        <taxon>Salicaceae</taxon>
        <taxon>Saliceae</taxon>
        <taxon>Salix</taxon>
    </lineage>
</organism>
<evidence type="ECO:0000313" key="4">
    <source>
        <dbReference type="Proteomes" id="UP000326939"/>
    </source>
</evidence>